<organism evidence="1 2">
    <name type="scientific">Tetrahymena thermophila (strain SB210)</name>
    <dbReference type="NCBI Taxonomy" id="312017"/>
    <lineage>
        <taxon>Eukaryota</taxon>
        <taxon>Sar</taxon>
        <taxon>Alveolata</taxon>
        <taxon>Ciliophora</taxon>
        <taxon>Intramacronucleata</taxon>
        <taxon>Oligohymenophorea</taxon>
        <taxon>Hymenostomatida</taxon>
        <taxon>Tetrahymenina</taxon>
        <taxon>Tetrahymenidae</taxon>
        <taxon>Tetrahymena</taxon>
    </lineage>
</organism>
<dbReference type="KEGG" id="tet:TTHERM_000784619"/>
<name>W7XFA6_TETTS</name>
<evidence type="ECO:0000313" key="2">
    <source>
        <dbReference type="Proteomes" id="UP000009168"/>
    </source>
</evidence>
<dbReference type="GeneID" id="24440662"/>
<dbReference type="Proteomes" id="UP000009168">
    <property type="component" value="Unassembled WGS sequence"/>
</dbReference>
<keyword evidence="2" id="KW-1185">Reference proteome</keyword>
<dbReference type="InParanoid" id="W7XFA6"/>
<dbReference type="AlphaFoldDB" id="W7XFA6"/>
<dbReference type="RefSeq" id="XP_012651982.1">
    <property type="nucleotide sequence ID" value="XM_012796528.1"/>
</dbReference>
<sequence>MKYFINCLFVKVILLQSGSNNKKINCYTRTEIKLICPNAQQDIQFNQLISYLFSLRLQKKAKSNRNQQKIEYIQIKRKEDFIQKITLNQQEGKIDVKKLNVILKQSKRDRCEKQKLKISEGHSTYTMKTNRKEKKQEVDIYKRIFKLTRSSYKRFYCIFCLKLQIIRKTLEYIFYQKGKVRSSHNQKLTYTSFILTYYA</sequence>
<gene>
    <name evidence="1" type="ORF">TTHERM_000784619</name>
</gene>
<proteinExistence type="predicted"/>
<reference evidence="2" key="1">
    <citation type="journal article" date="2006" name="PLoS Biol.">
        <title>Macronuclear genome sequence of the ciliate Tetrahymena thermophila, a model eukaryote.</title>
        <authorList>
            <person name="Eisen J.A."/>
            <person name="Coyne R.S."/>
            <person name="Wu M."/>
            <person name="Wu D."/>
            <person name="Thiagarajan M."/>
            <person name="Wortman J.R."/>
            <person name="Badger J.H."/>
            <person name="Ren Q."/>
            <person name="Amedeo P."/>
            <person name="Jones K.M."/>
            <person name="Tallon L.J."/>
            <person name="Delcher A.L."/>
            <person name="Salzberg S.L."/>
            <person name="Silva J.C."/>
            <person name="Haas B.J."/>
            <person name="Majoros W.H."/>
            <person name="Farzad M."/>
            <person name="Carlton J.M."/>
            <person name="Smith R.K. Jr."/>
            <person name="Garg J."/>
            <person name="Pearlman R.E."/>
            <person name="Karrer K.M."/>
            <person name="Sun L."/>
            <person name="Manning G."/>
            <person name="Elde N.C."/>
            <person name="Turkewitz A.P."/>
            <person name="Asai D.J."/>
            <person name="Wilkes D.E."/>
            <person name="Wang Y."/>
            <person name="Cai H."/>
            <person name="Collins K."/>
            <person name="Stewart B.A."/>
            <person name="Lee S.R."/>
            <person name="Wilamowska K."/>
            <person name="Weinberg Z."/>
            <person name="Ruzzo W.L."/>
            <person name="Wloga D."/>
            <person name="Gaertig J."/>
            <person name="Frankel J."/>
            <person name="Tsao C.-C."/>
            <person name="Gorovsky M.A."/>
            <person name="Keeling P.J."/>
            <person name="Waller R.F."/>
            <person name="Patron N.J."/>
            <person name="Cherry J.M."/>
            <person name="Stover N.A."/>
            <person name="Krieger C.J."/>
            <person name="del Toro C."/>
            <person name="Ryder H.F."/>
            <person name="Williamson S.C."/>
            <person name="Barbeau R.A."/>
            <person name="Hamilton E.P."/>
            <person name="Orias E."/>
        </authorList>
    </citation>
    <scope>NUCLEOTIDE SEQUENCE [LARGE SCALE GENOMIC DNA]</scope>
    <source>
        <strain evidence="2">SB210</strain>
    </source>
</reference>
<evidence type="ECO:0000313" key="1">
    <source>
        <dbReference type="EMBL" id="EWS75513.1"/>
    </source>
</evidence>
<accession>W7XFA6</accession>
<protein>
    <submittedName>
        <fullName evidence="1">Uncharacterized protein</fullName>
    </submittedName>
</protein>
<dbReference type="EMBL" id="GG662770">
    <property type="protein sequence ID" value="EWS75513.1"/>
    <property type="molecule type" value="Genomic_DNA"/>
</dbReference>